<feature type="domain" description="Gram-positive cocci surface proteins LPxTG" evidence="8">
    <location>
        <begin position="460"/>
        <end position="500"/>
    </location>
</feature>
<gene>
    <name evidence="11" type="ORF">F8O02_05730</name>
</gene>
<keyword evidence="6" id="KW-0472">Membrane</keyword>
<dbReference type="Gene3D" id="2.60.40.740">
    <property type="match status" value="1"/>
</dbReference>
<dbReference type="PROSITE" id="PS51318">
    <property type="entry name" value="TAT"/>
    <property type="match status" value="1"/>
</dbReference>
<keyword evidence="6" id="KW-0812">Transmembrane</keyword>
<dbReference type="NCBIfam" id="NF033902">
    <property type="entry name" value="iso_D2_wall_anc"/>
    <property type="match status" value="1"/>
</dbReference>
<feature type="chain" id="PRO_5028967412" evidence="7">
    <location>
        <begin position="35"/>
        <end position="504"/>
    </location>
</feature>
<keyword evidence="1" id="KW-0134">Cell wall</keyword>
<evidence type="ECO:0000259" key="8">
    <source>
        <dbReference type="Pfam" id="PF00746"/>
    </source>
</evidence>
<dbReference type="EMBL" id="WBKA01000003">
    <property type="protein sequence ID" value="KAB1632495.1"/>
    <property type="molecule type" value="Genomic_DNA"/>
</dbReference>
<dbReference type="InterPro" id="IPR032364">
    <property type="entry name" value="GramPos_pilinD1_N"/>
</dbReference>
<dbReference type="GO" id="GO:0005975">
    <property type="term" value="P:carbohydrate metabolic process"/>
    <property type="evidence" value="ECO:0007669"/>
    <property type="project" value="UniProtKB-ARBA"/>
</dbReference>
<proteinExistence type="predicted"/>
<dbReference type="InterPro" id="IPR041033">
    <property type="entry name" value="SpaA_PFL_dom_1"/>
</dbReference>
<dbReference type="NCBIfam" id="TIGR01167">
    <property type="entry name" value="LPXTG_anchor"/>
    <property type="match status" value="1"/>
</dbReference>
<protein>
    <submittedName>
        <fullName evidence="11">SpaH/EbpB family LPXTG-anchored major pilin</fullName>
    </submittedName>
</protein>
<organism evidence="11 12">
    <name type="scientific">Pseudoclavibacter caeni</name>
    <dbReference type="NCBI Taxonomy" id="908846"/>
    <lineage>
        <taxon>Bacteria</taxon>
        <taxon>Bacillati</taxon>
        <taxon>Actinomycetota</taxon>
        <taxon>Actinomycetes</taxon>
        <taxon>Micrococcales</taxon>
        <taxon>Microbacteriaceae</taxon>
        <taxon>Pseudoclavibacter</taxon>
    </lineage>
</organism>
<dbReference type="Pfam" id="PF00746">
    <property type="entry name" value="Gram_pos_anchor"/>
    <property type="match status" value="1"/>
</dbReference>
<evidence type="ECO:0000256" key="3">
    <source>
        <dbReference type="ARBA" id="ARBA00022729"/>
    </source>
</evidence>
<evidence type="ECO:0000256" key="7">
    <source>
        <dbReference type="SAM" id="SignalP"/>
    </source>
</evidence>
<keyword evidence="4" id="KW-0572">Peptidoglycan-anchor</keyword>
<evidence type="ECO:0000256" key="4">
    <source>
        <dbReference type="ARBA" id="ARBA00023088"/>
    </source>
</evidence>
<evidence type="ECO:0000256" key="5">
    <source>
        <dbReference type="SAM" id="MobiDB-lite"/>
    </source>
</evidence>
<evidence type="ECO:0000256" key="6">
    <source>
        <dbReference type="SAM" id="Phobius"/>
    </source>
</evidence>
<evidence type="ECO:0000256" key="1">
    <source>
        <dbReference type="ARBA" id="ARBA00022512"/>
    </source>
</evidence>
<evidence type="ECO:0000256" key="2">
    <source>
        <dbReference type="ARBA" id="ARBA00022525"/>
    </source>
</evidence>
<dbReference type="InterPro" id="IPR019931">
    <property type="entry name" value="LPXTG_anchor"/>
</dbReference>
<feature type="domain" description="SpaA-like prealbumin fold" evidence="10">
    <location>
        <begin position="343"/>
        <end position="452"/>
    </location>
</feature>
<accession>A0A7C8FUC9</accession>
<name>A0A7C8FUC9_9MICO</name>
<keyword evidence="3 7" id="KW-0732">Signal</keyword>
<evidence type="ECO:0000313" key="12">
    <source>
        <dbReference type="Proteomes" id="UP000481339"/>
    </source>
</evidence>
<evidence type="ECO:0000259" key="10">
    <source>
        <dbReference type="Pfam" id="PF17802"/>
    </source>
</evidence>
<evidence type="ECO:0000259" key="9">
    <source>
        <dbReference type="Pfam" id="PF16555"/>
    </source>
</evidence>
<dbReference type="Gene3D" id="2.60.40.10">
    <property type="entry name" value="Immunoglobulins"/>
    <property type="match status" value="2"/>
</dbReference>
<dbReference type="AlphaFoldDB" id="A0A7C8FUC9"/>
<evidence type="ECO:0000313" key="11">
    <source>
        <dbReference type="EMBL" id="KAB1632495.1"/>
    </source>
</evidence>
<dbReference type="NCBIfam" id="TIGR04226">
    <property type="entry name" value="RrgB_K2N_iso_D2"/>
    <property type="match status" value="1"/>
</dbReference>
<feature type="domain" description="Gram-positive pilin subunit D1 N-terminal" evidence="9">
    <location>
        <begin position="41"/>
        <end position="189"/>
    </location>
</feature>
<reference evidence="11 12" key="1">
    <citation type="submission" date="2019-09" db="EMBL/GenBank/DDBJ databases">
        <title>Phylogeny of genus Pseudoclavibacter and closely related genus.</title>
        <authorList>
            <person name="Li Y."/>
        </authorList>
    </citation>
    <scope>NUCLEOTIDE SEQUENCE [LARGE SCALE GENOMIC DNA]</scope>
    <source>
        <strain evidence="11 12">JCM 16921</strain>
    </source>
</reference>
<sequence>MMNTRKRRRGIIASTMALVSAVALALGGAVVAQADDNDIPTTSDITITKLTTPPTGQGDAATGAQSGIPSGAEPISGVTFTAYAVPVQDSGTDLTAGSNAWQQKISTIDVTAAQSLIGATPTAVHTFDATNASGVATWSDAPRGLYLIRETAAPAGVTPAQDFLVAVPMTDPENRNTWLSTIYVYPKNSKVTVSKAVDESDSVAVGQDVTWTVTADIPRDTAISKYVISDALDSRLTPYATGDNAPTVGLTGSTGQTLTSGDYSVAVSGQNVTVTFTDDGRAKLATAWATDPTAQVTLSIPTTVNSTAKGAQSTTSAAINNTATLSVNDAADITSTPATIKVGDIKIAKTDSSTGDPLTSGAATFSVYRTEDDAKNRVNAISVDGETTFQTSTTDGTVVISGLLFSDWVDGESVAEGSYRSYWVNEVTAPEGYQLLAQPVKVNVTAAGVDVATTTIADAPNSTGFTLPLTGGTGTLILTVLGAGLLVAVLVIARRRRAREDQAA</sequence>
<dbReference type="InterPro" id="IPR026466">
    <property type="entry name" value="Fim_isopep_form_D2_dom"/>
</dbReference>
<keyword evidence="12" id="KW-1185">Reference proteome</keyword>
<dbReference type="Pfam" id="PF17802">
    <property type="entry name" value="SpaA"/>
    <property type="match status" value="1"/>
</dbReference>
<keyword evidence="2" id="KW-0964">Secreted</keyword>
<dbReference type="InterPro" id="IPR013783">
    <property type="entry name" value="Ig-like_fold"/>
</dbReference>
<feature type="signal peptide" evidence="7">
    <location>
        <begin position="1"/>
        <end position="34"/>
    </location>
</feature>
<dbReference type="Proteomes" id="UP000481339">
    <property type="component" value="Unassembled WGS sequence"/>
</dbReference>
<comment type="caution">
    <text evidence="11">The sequence shown here is derived from an EMBL/GenBank/DDBJ whole genome shotgun (WGS) entry which is preliminary data.</text>
</comment>
<dbReference type="OrthoDB" id="3199332at2"/>
<feature type="region of interest" description="Disordered" evidence="5">
    <location>
        <begin position="49"/>
        <end position="69"/>
    </location>
</feature>
<dbReference type="Pfam" id="PF16555">
    <property type="entry name" value="GramPos_pilinD1"/>
    <property type="match status" value="1"/>
</dbReference>
<keyword evidence="6" id="KW-1133">Transmembrane helix</keyword>
<feature type="transmembrane region" description="Helical" evidence="6">
    <location>
        <begin position="469"/>
        <end position="493"/>
    </location>
</feature>
<dbReference type="InterPro" id="IPR006311">
    <property type="entry name" value="TAT_signal"/>
</dbReference>
<dbReference type="InterPro" id="IPR048052">
    <property type="entry name" value="FM1-like"/>
</dbReference>
<dbReference type="RefSeq" id="WP_158036272.1">
    <property type="nucleotide sequence ID" value="NZ_BAAAZV010000017.1"/>
</dbReference>